<sequence length="647" mass="74137">MGGKLRSPSFRPRRPSSFFRYLIVAVLFLFAFYTLRNGSRRSAPLAPPPEPAIPPVANEQTDQTTQGHPDYPPPGPDAAQEKGHPIDQLIDEAETTFNNLLAKESKSLEEAAAAYRKRRGRHPPPGFDAWFNYAWNSDAIIIEDFFDQIYQDLEPFWGIAPDVIRKEAWSFEMKIHVRNQKTNTTSDWFWTLIWKDMIDSIVTYLPDMDIPLNAMDEPRLVVPWEDINSYMEKASTTHGFPPANEVKSVFQKLPRPGLGDPETKIPTKHWEEEKPYWPIARRGCPPGSRARASEVQLDFDHQPTIEMTNAEDHMYKGFVSNYSLSGDLCHQPDLQGLEGVIINPISVSTSRVLFPMFGGSKLGVNNEILLPAPVYWDEQERFTGGNSHGGPWRKKNDKVIWRGVATGGENLPENWRGFQRHRFVAMNNSTKLALVESGVGRTENFAMPDDQYHLGAHADKTMSTWVKDWSDVGFVDLMCHPTFDDGTCYYTDLYFHPIDGLKMKEQFKYKYVPDIDGNSFSGRYLGFLRSTSLPIKATLFKEWHDSRIVAWKHFVPMDNRFVDFYGIMEYFLGYNGKGGHDEVAEKLALDGKKWAEKVLRKEDMQIYALRLLLEYARILDDNREKLGWVGDALKDPAVEEAWKSFAK</sequence>
<feature type="transmembrane region" description="Helical" evidence="2">
    <location>
        <begin position="18"/>
        <end position="35"/>
    </location>
</feature>
<dbReference type="InterPro" id="IPR006598">
    <property type="entry name" value="CAP10"/>
</dbReference>
<evidence type="ECO:0000259" key="3">
    <source>
        <dbReference type="SMART" id="SM00672"/>
    </source>
</evidence>
<keyword evidence="5" id="KW-1185">Reference proteome</keyword>
<feature type="compositionally biased region" description="Pro residues" evidence="1">
    <location>
        <begin position="45"/>
        <end position="54"/>
    </location>
</feature>
<evidence type="ECO:0000256" key="1">
    <source>
        <dbReference type="SAM" id="MobiDB-lite"/>
    </source>
</evidence>
<feature type="region of interest" description="Disordered" evidence="1">
    <location>
        <begin position="41"/>
        <end position="82"/>
    </location>
</feature>
<keyword evidence="2" id="KW-0472">Membrane</keyword>
<evidence type="ECO:0000256" key="2">
    <source>
        <dbReference type="SAM" id="Phobius"/>
    </source>
</evidence>
<dbReference type="EMBL" id="JAGPYM010000003">
    <property type="protein sequence ID" value="KAH6896712.1"/>
    <property type="molecule type" value="Genomic_DNA"/>
</dbReference>
<protein>
    <recommendedName>
        <fullName evidence="3">Glycosyl transferase CAP10 domain-containing protein</fullName>
    </recommendedName>
</protein>
<feature type="compositionally biased region" description="Polar residues" evidence="1">
    <location>
        <begin position="58"/>
        <end position="67"/>
    </location>
</feature>
<dbReference type="Proteomes" id="UP000777438">
    <property type="component" value="Unassembled WGS sequence"/>
</dbReference>
<dbReference type="PANTHER" id="PTHR12203:SF22">
    <property type="entry name" value="CAPSULE ASSOCIATED PROTEIN"/>
    <property type="match status" value="1"/>
</dbReference>
<proteinExistence type="predicted"/>
<dbReference type="PANTHER" id="PTHR12203">
    <property type="entry name" value="KDEL LYS-ASP-GLU-LEU CONTAINING - RELATED"/>
    <property type="match status" value="1"/>
</dbReference>
<gene>
    <name evidence="4" type="ORF">B0T10DRAFT_396573</name>
</gene>
<dbReference type="OrthoDB" id="541052at2759"/>
<keyword evidence="2" id="KW-0812">Transmembrane</keyword>
<organism evidence="4 5">
    <name type="scientific">Thelonectria olida</name>
    <dbReference type="NCBI Taxonomy" id="1576542"/>
    <lineage>
        <taxon>Eukaryota</taxon>
        <taxon>Fungi</taxon>
        <taxon>Dikarya</taxon>
        <taxon>Ascomycota</taxon>
        <taxon>Pezizomycotina</taxon>
        <taxon>Sordariomycetes</taxon>
        <taxon>Hypocreomycetidae</taxon>
        <taxon>Hypocreales</taxon>
        <taxon>Nectriaceae</taxon>
        <taxon>Thelonectria</taxon>
    </lineage>
</organism>
<dbReference type="SMART" id="SM00672">
    <property type="entry name" value="CAP10"/>
    <property type="match status" value="1"/>
</dbReference>
<evidence type="ECO:0000313" key="4">
    <source>
        <dbReference type="EMBL" id="KAH6896712.1"/>
    </source>
</evidence>
<keyword evidence="2" id="KW-1133">Transmembrane helix</keyword>
<evidence type="ECO:0000313" key="5">
    <source>
        <dbReference type="Proteomes" id="UP000777438"/>
    </source>
</evidence>
<name>A0A9P8WBQ4_9HYPO</name>
<dbReference type="InterPro" id="IPR051091">
    <property type="entry name" value="O-Glucosyltr/Glycosyltrsf_90"/>
</dbReference>
<comment type="caution">
    <text evidence="4">The sequence shown here is derived from an EMBL/GenBank/DDBJ whole genome shotgun (WGS) entry which is preliminary data.</text>
</comment>
<dbReference type="Pfam" id="PF05686">
    <property type="entry name" value="Glyco_transf_90"/>
    <property type="match status" value="1"/>
</dbReference>
<accession>A0A9P8WBQ4</accession>
<feature type="domain" description="Glycosyl transferase CAP10" evidence="3">
    <location>
        <begin position="327"/>
        <end position="625"/>
    </location>
</feature>
<dbReference type="AlphaFoldDB" id="A0A9P8WBQ4"/>
<reference evidence="4 5" key="1">
    <citation type="journal article" date="2021" name="Nat. Commun.">
        <title>Genetic determinants of endophytism in the Arabidopsis root mycobiome.</title>
        <authorList>
            <person name="Mesny F."/>
            <person name="Miyauchi S."/>
            <person name="Thiergart T."/>
            <person name="Pickel B."/>
            <person name="Atanasova L."/>
            <person name="Karlsson M."/>
            <person name="Huettel B."/>
            <person name="Barry K.W."/>
            <person name="Haridas S."/>
            <person name="Chen C."/>
            <person name="Bauer D."/>
            <person name="Andreopoulos W."/>
            <person name="Pangilinan J."/>
            <person name="LaButti K."/>
            <person name="Riley R."/>
            <person name="Lipzen A."/>
            <person name="Clum A."/>
            <person name="Drula E."/>
            <person name="Henrissat B."/>
            <person name="Kohler A."/>
            <person name="Grigoriev I.V."/>
            <person name="Martin F.M."/>
            <person name="Hacquard S."/>
        </authorList>
    </citation>
    <scope>NUCLEOTIDE SEQUENCE [LARGE SCALE GENOMIC DNA]</scope>
    <source>
        <strain evidence="4 5">MPI-CAGE-CH-0241</strain>
    </source>
</reference>